<gene>
    <name evidence="1" type="ORF">S01H1_37705</name>
</gene>
<name>X0WLC6_9ZZZZ</name>
<dbReference type="EMBL" id="BARS01023688">
    <property type="protein sequence ID" value="GAG13476.1"/>
    <property type="molecule type" value="Genomic_DNA"/>
</dbReference>
<organism evidence="1">
    <name type="scientific">marine sediment metagenome</name>
    <dbReference type="NCBI Taxonomy" id="412755"/>
    <lineage>
        <taxon>unclassified sequences</taxon>
        <taxon>metagenomes</taxon>
        <taxon>ecological metagenomes</taxon>
    </lineage>
</organism>
<dbReference type="AlphaFoldDB" id="X0WLC6"/>
<proteinExistence type="predicted"/>
<sequence>EKGDILSSDKKSIKAARRISARVKAEVWGRLSKITDIDADDIYSS</sequence>
<accession>X0WLC6</accession>
<protein>
    <submittedName>
        <fullName evidence="1">Uncharacterized protein</fullName>
    </submittedName>
</protein>
<evidence type="ECO:0000313" key="1">
    <source>
        <dbReference type="EMBL" id="GAG13476.1"/>
    </source>
</evidence>
<comment type="caution">
    <text evidence="1">The sequence shown here is derived from an EMBL/GenBank/DDBJ whole genome shotgun (WGS) entry which is preliminary data.</text>
</comment>
<reference evidence="1" key="1">
    <citation type="journal article" date="2014" name="Front. Microbiol.">
        <title>High frequency of phylogenetically diverse reductive dehalogenase-homologous genes in deep subseafloor sedimentary metagenomes.</title>
        <authorList>
            <person name="Kawai M."/>
            <person name="Futagami T."/>
            <person name="Toyoda A."/>
            <person name="Takaki Y."/>
            <person name="Nishi S."/>
            <person name="Hori S."/>
            <person name="Arai W."/>
            <person name="Tsubouchi T."/>
            <person name="Morono Y."/>
            <person name="Uchiyama I."/>
            <person name="Ito T."/>
            <person name="Fujiyama A."/>
            <person name="Inagaki F."/>
            <person name="Takami H."/>
        </authorList>
    </citation>
    <scope>NUCLEOTIDE SEQUENCE</scope>
    <source>
        <strain evidence="1">Expedition CK06-06</strain>
    </source>
</reference>
<feature type="non-terminal residue" evidence="1">
    <location>
        <position position="1"/>
    </location>
</feature>